<dbReference type="Gene3D" id="1.50.40.10">
    <property type="entry name" value="Mitochondrial carrier domain"/>
    <property type="match status" value="1"/>
</dbReference>
<dbReference type="GO" id="GO:0031966">
    <property type="term" value="C:mitochondrial membrane"/>
    <property type="evidence" value="ECO:0007669"/>
    <property type="project" value="UniProtKB-SubCell"/>
</dbReference>
<dbReference type="Proteomes" id="UP000037035">
    <property type="component" value="Unassembled WGS sequence"/>
</dbReference>
<dbReference type="Pfam" id="PF00153">
    <property type="entry name" value="Mito_carr"/>
    <property type="match status" value="3"/>
</dbReference>
<keyword evidence="12" id="KW-1185">Reference proteome</keyword>
<evidence type="ECO:0000256" key="8">
    <source>
        <dbReference type="ARBA" id="ARBA00023136"/>
    </source>
</evidence>
<sequence>MVCIRWKASSTGRLCAVLESRRRLGAEEARPRTSCYNIADRRSARPTLAQQQPLFCFFVGFQGRHGSSRGECRSREEAPVHLRLSHRRQRRRLVAGLAFLGRFGCFGKGPPWADFPHLIILTQDTIKTRAQIAPPGSFTGPMDVARRTLAQEGFLGFYKGKITHEYLVGMASPLVGVAGVNSLLFGAYAVSKRLVSPYPDLSVLQTALAGSMAGAVNSLLASPVEMFKVRMQAQYGSSHDLRSDHFASPLFPSIHRCRVFLLLPLRLRDAVRLMWQEWGFRNGIMRGFWVTVAREIPAYAARKLISLILGFYTGFEVSKRAFQKRYGSADQTLPVWTLLCSGAMGGIGYWTCCYPLGEHYSPILSHQTCIITTTVPPRTYTDVIKSRVQMADRPPQGINYIADTWRKICREEGGRALFRGLMPTCKCSCEEALSGSSHPS</sequence>
<evidence type="ECO:0008006" key="13">
    <source>
        <dbReference type="Google" id="ProtNLM"/>
    </source>
</evidence>
<dbReference type="AlphaFoldDB" id="A0A0L6U8C6"/>
<organism evidence="11 12">
    <name type="scientific">Puccinia sorghi</name>
    <dbReference type="NCBI Taxonomy" id="27349"/>
    <lineage>
        <taxon>Eukaryota</taxon>
        <taxon>Fungi</taxon>
        <taxon>Dikarya</taxon>
        <taxon>Basidiomycota</taxon>
        <taxon>Pucciniomycotina</taxon>
        <taxon>Pucciniomycetes</taxon>
        <taxon>Pucciniales</taxon>
        <taxon>Pucciniaceae</taxon>
        <taxon>Puccinia</taxon>
    </lineage>
</organism>
<evidence type="ECO:0000313" key="12">
    <source>
        <dbReference type="Proteomes" id="UP000037035"/>
    </source>
</evidence>
<keyword evidence="6" id="KW-1133">Transmembrane helix</keyword>
<comment type="caution">
    <text evidence="11">The sequence shown here is derived from an EMBL/GenBank/DDBJ whole genome shotgun (WGS) entry which is preliminary data.</text>
</comment>
<proteinExistence type="inferred from homology"/>
<dbReference type="SUPFAM" id="SSF103506">
    <property type="entry name" value="Mitochondrial carrier"/>
    <property type="match status" value="1"/>
</dbReference>
<accession>A0A0L6U8C6</accession>
<dbReference type="InterPro" id="IPR050567">
    <property type="entry name" value="Mitochondrial_Carrier"/>
</dbReference>
<dbReference type="VEuPathDB" id="FungiDB:VP01_87g2"/>
<name>A0A0L6U8C6_9BASI</name>
<evidence type="ECO:0000256" key="3">
    <source>
        <dbReference type="ARBA" id="ARBA00022448"/>
    </source>
</evidence>
<dbReference type="STRING" id="27349.A0A0L6U8C6"/>
<evidence type="ECO:0000256" key="4">
    <source>
        <dbReference type="ARBA" id="ARBA00022692"/>
    </source>
</evidence>
<dbReference type="GO" id="GO:1990575">
    <property type="term" value="P:mitochondrial L-ornithine transmembrane transport"/>
    <property type="evidence" value="ECO:0007669"/>
    <property type="project" value="TreeGrafter"/>
</dbReference>
<keyword evidence="8 9" id="KW-0472">Membrane</keyword>
<dbReference type="InterPro" id="IPR018108">
    <property type="entry name" value="MCP_transmembrane"/>
</dbReference>
<evidence type="ECO:0000256" key="6">
    <source>
        <dbReference type="ARBA" id="ARBA00022989"/>
    </source>
</evidence>
<evidence type="ECO:0000256" key="5">
    <source>
        <dbReference type="ARBA" id="ARBA00022737"/>
    </source>
</evidence>
<evidence type="ECO:0000256" key="1">
    <source>
        <dbReference type="ARBA" id="ARBA00004225"/>
    </source>
</evidence>
<protein>
    <recommendedName>
        <fullName evidence="13">Mitochondrial carrier protein</fullName>
    </recommendedName>
</protein>
<dbReference type="PANTHER" id="PTHR45624:SF45">
    <property type="entry name" value="MITOCHONDRIAL CARRIER"/>
    <property type="match status" value="1"/>
</dbReference>
<evidence type="ECO:0000256" key="9">
    <source>
        <dbReference type="PROSITE-ProRule" id="PRU00282"/>
    </source>
</evidence>
<gene>
    <name evidence="11" type="ORF">VP01_87g2</name>
</gene>
<keyword evidence="7" id="KW-0496">Mitochondrion</keyword>
<dbReference type="GO" id="GO:0000064">
    <property type="term" value="F:L-ornithine transmembrane transporter activity"/>
    <property type="evidence" value="ECO:0007669"/>
    <property type="project" value="TreeGrafter"/>
</dbReference>
<comment type="subcellular location">
    <subcellularLocation>
        <location evidence="1">Mitochondrion membrane</location>
        <topology evidence="1">Multi-pass membrane protein</topology>
    </subcellularLocation>
</comment>
<dbReference type="PANTHER" id="PTHR45624">
    <property type="entry name" value="MITOCHONDRIAL BASIC AMINO ACIDS TRANSPORTER-RELATED"/>
    <property type="match status" value="1"/>
</dbReference>
<comment type="similarity">
    <text evidence="2 10">Belongs to the mitochondrial carrier (TC 2.A.29) family.</text>
</comment>
<reference evidence="11 12" key="1">
    <citation type="submission" date="2015-08" db="EMBL/GenBank/DDBJ databases">
        <title>Next Generation Sequencing and Analysis of the Genome of Puccinia sorghi L Schw, the Causal Agent of Maize Common Rust.</title>
        <authorList>
            <person name="Rochi L."/>
            <person name="Burguener G."/>
            <person name="Darino M."/>
            <person name="Turjanski A."/>
            <person name="Kreff E."/>
            <person name="Dieguez M.J."/>
            <person name="Sacco F."/>
        </authorList>
    </citation>
    <scope>NUCLEOTIDE SEQUENCE [LARGE SCALE GENOMIC DNA]</scope>
    <source>
        <strain evidence="11 12">RO10H11247</strain>
    </source>
</reference>
<feature type="repeat" description="Solcar" evidence="9">
    <location>
        <begin position="201"/>
        <end position="282"/>
    </location>
</feature>
<dbReference type="OrthoDB" id="14252at2759"/>
<evidence type="ECO:0000256" key="10">
    <source>
        <dbReference type="RuleBase" id="RU000488"/>
    </source>
</evidence>
<keyword evidence="3 10" id="KW-0813">Transport</keyword>
<keyword evidence="5" id="KW-0677">Repeat</keyword>
<keyword evidence="4 9" id="KW-0812">Transmembrane</keyword>
<dbReference type="PROSITE" id="PS50920">
    <property type="entry name" value="SOLCAR"/>
    <property type="match status" value="1"/>
</dbReference>
<evidence type="ECO:0000256" key="2">
    <source>
        <dbReference type="ARBA" id="ARBA00006375"/>
    </source>
</evidence>
<dbReference type="InterPro" id="IPR023395">
    <property type="entry name" value="MCP_dom_sf"/>
</dbReference>
<dbReference type="EMBL" id="LAVV01014382">
    <property type="protein sequence ID" value="KNZ44799.1"/>
    <property type="molecule type" value="Genomic_DNA"/>
</dbReference>
<evidence type="ECO:0000256" key="7">
    <source>
        <dbReference type="ARBA" id="ARBA00023128"/>
    </source>
</evidence>
<evidence type="ECO:0000313" key="11">
    <source>
        <dbReference type="EMBL" id="KNZ44799.1"/>
    </source>
</evidence>